<organism evidence="2 3">
    <name type="scientific">Paenibacillus agaridevorans</name>
    <dbReference type="NCBI Taxonomy" id="171404"/>
    <lineage>
        <taxon>Bacteria</taxon>
        <taxon>Bacillati</taxon>
        <taxon>Bacillota</taxon>
        <taxon>Bacilli</taxon>
        <taxon>Bacillales</taxon>
        <taxon>Paenibacillaceae</taxon>
        <taxon>Paenibacillus</taxon>
    </lineage>
</organism>
<keyword evidence="1" id="KW-0472">Membrane</keyword>
<protein>
    <submittedName>
        <fullName evidence="2">Uncharacterized protein</fullName>
    </submittedName>
</protein>
<keyword evidence="3" id="KW-1185">Reference proteome</keyword>
<evidence type="ECO:0000313" key="3">
    <source>
        <dbReference type="Proteomes" id="UP000245202"/>
    </source>
</evidence>
<sequence length="86" mass="9741">MWSFILIILLIFWVLPKFFVKLVIPKWAWKVLGVFLVIMIIYNADAAFKLVVGEAKAWFPVVQSGFTSIMTGMREFITTLGRGGTG</sequence>
<evidence type="ECO:0000256" key="1">
    <source>
        <dbReference type="SAM" id="Phobius"/>
    </source>
</evidence>
<dbReference type="AlphaFoldDB" id="A0A2R5EXM1"/>
<reference evidence="2 3" key="1">
    <citation type="submission" date="2017-08" db="EMBL/GenBank/DDBJ databases">
        <title>Substantial Increase in Enzyme Production by Combined Drug-Resistance Mutations in Paenibacillus agaridevorans.</title>
        <authorList>
            <person name="Tanaka Y."/>
            <person name="Funane K."/>
            <person name="Hosaka T."/>
            <person name="Shiwa Y."/>
            <person name="Fujita N."/>
            <person name="Miyazaki T."/>
            <person name="Yoshikawa H."/>
            <person name="Murakami K."/>
            <person name="Kasahara K."/>
            <person name="Inaoka T."/>
            <person name="Hiraga Y."/>
            <person name="Ochi K."/>
        </authorList>
    </citation>
    <scope>NUCLEOTIDE SEQUENCE [LARGE SCALE GENOMIC DNA]</scope>
    <source>
        <strain evidence="2 3">T-3040</strain>
    </source>
</reference>
<keyword evidence="1" id="KW-0812">Transmembrane</keyword>
<dbReference type="Proteomes" id="UP000245202">
    <property type="component" value="Unassembled WGS sequence"/>
</dbReference>
<name>A0A2R5EXM1_9BACL</name>
<dbReference type="EMBL" id="BDQX01000136">
    <property type="protein sequence ID" value="GBG08104.1"/>
    <property type="molecule type" value="Genomic_DNA"/>
</dbReference>
<dbReference type="RefSeq" id="WP_108993045.1">
    <property type="nucleotide sequence ID" value="NZ_BDQX01000136.1"/>
</dbReference>
<gene>
    <name evidence="2" type="ORF">PAT3040_02671</name>
</gene>
<comment type="caution">
    <text evidence="2">The sequence shown here is derived from an EMBL/GenBank/DDBJ whole genome shotgun (WGS) entry which is preliminary data.</text>
</comment>
<feature type="transmembrane region" description="Helical" evidence="1">
    <location>
        <begin position="29"/>
        <end position="48"/>
    </location>
</feature>
<accession>A0A2R5EXM1</accession>
<evidence type="ECO:0000313" key="2">
    <source>
        <dbReference type="EMBL" id="GBG08104.1"/>
    </source>
</evidence>
<proteinExistence type="predicted"/>
<keyword evidence="1" id="KW-1133">Transmembrane helix</keyword>